<dbReference type="PANTHER" id="PTHR12714">
    <property type="entry name" value="PROTEIN-S ISOPRENYLCYSTEINE O-METHYLTRANSFERASE"/>
    <property type="match status" value="1"/>
</dbReference>
<dbReference type="PATRIC" id="fig|217031.6.peg.2946"/>
<evidence type="ECO:0000256" key="4">
    <source>
        <dbReference type="ARBA" id="ARBA00023136"/>
    </source>
</evidence>
<dbReference type="STRING" id="217031.ABB05_13645"/>
<keyword evidence="3 5" id="KW-1133">Transmembrane helix</keyword>
<evidence type="ECO:0000256" key="5">
    <source>
        <dbReference type="SAM" id="Phobius"/>
    </source>
</evidence>
<comment type="subcellular location">
    <subcellularLocation>
        <location evidence="1">Membrane</location>
        <topology evidence="1">Multi-pass membrane protein</topology>
    </subcellularLocation>
</comment>
<feature type="transmembrane region" description="Helical" evidence="5">
    <location>
        <begin position="40"/>
        <end position="57"/>
    </location>
</feature>
<evidence type="ECO:0000313" key="7">
    <source>
        <dbReference type="Proteomes" id="UP000077881"/>
    </source>
</evidence>
<dbReference type="PANTHER" id="PTHR12714:SF25">
    <property type="entry name" value="CONSERVED HYPOTHETICAL MEMBRANE PROTEIN"/>
    <property type="match status" value="1"/>
</dbReference>
<dbReference type="EMBL" id="LDJR01000053">
    <property type="protein sequence ID" value="OAK69818.1"/>
    <property type="molecule type" value="Genomic_DNA"/>
</dbReference>
<dbReference type="Gene3D" id="1.20.120.1630">
    <property type="match status" value="1"/>
</dbReference>
<evidence type="ECO:0000256" key="1">
    <source>
        <dbReference type="ARBA" id="ARBA00004141"/>
    </source>
</evidence>
<dbReference type="Proteomes" id="UP000077881">
    <property type="component" value="Unassembled WGS sequence"/>
</dbReference>
<sequence length="171" mass="20449">MIFLIILSFLLMQRLAELYIARKNERWMLEKGAIIYGQEHYPYMILLHMSFFLFLIGEVFVSKQEVSRFWPILLVIFILLQFARYWVIFTLGKCWNTKIIVLPNGPLIGEGPFRYVKHPNYLIVSLELLVVPLLFEAYITTILFFFLNQWMLSIRIRIEEKALQQNLVINK</sequence>
<organism evidence="6 7">
    <name type="scientific">Lederbergia galactosidilytica</name>
    <dbReference type="NCBI Taxonomy" id="217031"/>
    <lineage>
        <taxon>Bacteria</taxon>
        <taxon>Bacillati</taxon>
        <taxon>Bacillota</taxon>
        <taxon>Bacilli</taxon>
        <taxon>Bacillales</taxon>
        <taxon>Bacillaceae</taxon>
        <taxon>Lederbergia</taxon>
    </lineage>
</organism>
<reference evidence="6 7" key="1">
    <citation type="submission" date="2015-05" db="EMBL/GenBank/DDBJ databases">
        <title>Comparison of genome.</title>
        <authorList>
            <person name="Zheng Z."/>
            <person name="Sun M."/>
        </authorList>
    </citation>
    <scope>NUCLEOTIDE SEQUENCE [LARGE SCALE GENOMIC DNA]</scope>
    <source>
        <strain evidence="6 7">G25-74</strain>
    </source>
</reference>
<name>A0A177ZSH6_9BACI</name>
<evidence type="ECO:0000313" key="6">
    <source>
        <dbReference type="EMBL" id="OAK69818.1"/>
    </source>
</evidence>
<proteinExistence type="predicted"/>
<dbReference type="GO" id="GO:0004671">
    <property type="term" value="F:protein C-terminal S-isoprenylcysteine carboxyl O-methyltransferase activity"/>
    <property type="evidence" value="ECO:0007669"/>
    <property type="project" value="InterPro"/>
</dbReference>
<keyword evidence="7" id="KW-1185">Reference proteome</keyword>
<gene>
    <name evidence="6" type="ORF">ABB05_13645</name>
</gene>
<evidence type="ECO:0008006" key="8">
    <source>
        <dbReference type="Google" id="ProtNLM"/>
    </source>
</evidence>
<comment type="caution">
    <text evidence="6">The sequence shown here is derived from an EMBL/GenBank/DDBJ whole genome shotgun (WGS) entry which is preliminary data.</text>
</comment>
<dbReference type="OrthoDB" id="7203053at2"/>
<accession>A0A177ZSH6</accession>
<feature type="transmembrane region" description="Helical" evidence="5">
    <location>
        <begin position="69"/>
        <end position="88"/>
    </location>
</feature>
<dbReference type="RefSeq" id="WP_057988195.1">
    <property type="nucleotide sequence ID" value="NZ_JAGGKH010000019.1"/>
</dbReference>
<dbReference type="InterPro" id="IPR007269">
    <property type="entry name" value="ICMT_MeTrfase"/>
</dbReference>
<dbReference type="Pfam" id="PF04140">
    <property type="entry name" value="ICMT"/>
    <property type="match status" value="1"/>
</dbReference>
<keyword evidence="4 5" id="KW-0472">Membrane</keyword>
<evidence type="ECO:0000256" key="2">
    <source>
        <dbReference type="ARBA" id="ARBA00022692"/>
    </source>
</evidence>
<dbReference type="GO" id="GO:0016020">
    <property type="term" value="C:membrane"/>
    <property type="evidence" value="ECO:0007669"/>
    <property type="project" value="UniProtKB-SubCell"/>
</dbReference>
<feature type="transmembrane region" description="Helical" evidence="5">
    <location>
        <begin position="121"/>
        <end position="147"/>
    </location>
</feature>
<dbReference type="AlphaFoldDB" id="A0A177ZSH6"/>
<evidence type="ECO:0000256" key="3">
    <source>
        <dbReference type="ARBA" id="ARBA00022989"/>
    </source>
</evidence>
<protein>
    <recommendedName>
        <fullName evidence="8">Isoprenylcysteine carboxyl methyltransferase</fullName>
    </recommendedName>
</protein>
<keyword evidence="2 5" id="KW-0812">Transmembrane</keyword>